<name>A0A1I1RZZ5_9BURK</name>
<organism evidence="1 2">
    <name type="scientific">Paracidovorax konjaci</name>
    <dbReference type="NCBI Taxonomy" id="32040"/>
    <lineage>
        <taxon>Bacteria</taxon>
        <taxon>Pseudomonadati</taxon>
        <taxon>Pseudomonadota</taxon>
        <taxon>Betaproteobacteria</taxon>
        <taxon>Burkholderiales</taxon>
        <taxon>Comamonadaceae</taxon>
        <taxon>Paracidovorax</taxon>
    </lineage>
</organism>
<reference evidence="2" key="1">
    <citation type="submission" date="2016-10" db="EMBL/GenBank/DDBJ databases">
        <authorList>
            <person name="Varghese N."/>
            <person name="Submissions S."/>
        </authorList>
    </citation>
    <scope>NUCLEOTIDE SEQUENCE [LARGE SCALE GENOMIC DNA]</scope>
    <source>
        <strain evidence="2">DSM 7481</strain>
    </source>
</reference>
<sequence>MALKIPLLRGTKRLVKENLCRTMQLSKGENFIGFSAAYKKCRVGRLSFTSQPSNRGQASGFRKQSKLIQSRIKIWKAKIHPHQNDGSGTFVEIFERTQGRVRHSVGATRMNLHKS</sequence>
<protein>
    <submittedName>
        <fullName evidence="1">Uncharacterized protein</fullName>
    </submittedName>
</protein>
<accession>A0A1I1RZZ5</accession>
<dbReference type="Proteomes" id="UP000199517">
    <property type="component" value="Unassembled WGS sequence"/>
</dbReference>
<evidence type="ECO:0000313" key="2">
    <source>
        <dbReference type="Proteomes" id="UP000199517"/>
    </source>
</evidence>
<gene>
    <name evidence="1" type="ORF">SAMN04489710_101519</name>
</gene>
<dbReference type="EMBL" id="FOMQ01000001">
    <property type="protein sequence ID" value="SFD39851.1"/>
    <property type="molecule type" value="Genomic_DNA"/>
</dbReference>
<keyword evidence="2" id="KW-1185">Reference proteome</keyword>
<proteinExistence type="predicted"/>
<evidence type="ECO:0000313" key="1">
    <source>
        <dbReference type="EMBL" id="SFD39851.1"/>
    </source>
</evidence>
<dbReference type="AlphaFoldDB" id="A0A1I1RZZ5"/>